<sequence>MTHSTVRIAAASVESALVLRVSGSLVGSAVETAADELTDVSAFAVPPAVVVLDVRTVTALSASGARMLGAFLGGLGDRGVRTAVVTRDEATSRILDVALPGVSRYRTVDAAVAAQSDLANPEDALGDQLAALTRVLLEATTVEQALRQIVGATMVVIPHAEVVSVTLRDPDGRFHTPVETAAVATALDQVQYATGIGPCVDAARPDGPGYSLDHDLTRPGAWPRFADTATGLGLGSVLATALQQSTSPAAVRGALNIYSHRHGITDQDRHRALLLATHASLALAHGNAAVVADLREANLTRAVESRDVIGQAKGILMARQGLTADEAFDLLRRTSQDLNVKLAEIAATLVGRHTELPPATR</sequence>
<dbReference type="Pfam" id="PF03861">
    <property type="entry name" value="ANTAR"/>
    <property type="match status" value="1"/>
</dbReference>
<dbReference type="SUPFAM" id="SSF52091">
    <property type="entry name" value="SpoIIaa-like"/>
    <property type="match status" value="1"/>
</dbReference>
<evidence type="ECO:0000256" key="1">
    <source>
        <dbReference type="ARBA" id="ARBA00023015"/>
    </source>
</evidence>
<dbReference type="InterPro" id="IPR002645">
    <property type="entry name" value="STAS_dom"/>
</dbReference>
<keyword evidence="6" id="KW-1185">Reference proteome</keyword>
<proteinExistence type="predicted"/>
<dbReference type="SUPFAM" id="SSF52172">
    <property type="entry name" value="CheY-like"/>
    <property type="match status" value="1"/>
</dbReference>
<keyword evidence="1" id="KW-0805">Transcription regulation</keyword>
<name>A0ABU5R5Q4_9PSEU</name>
<gene>
    <name evidence="5" type="ORF">VA596_15755</name>
</gene>
<evidence type="ECO:0000259" key="4">
    <source>
        <dbReference type="PROSITE" id="PS50921"/>
    </source>
</evidence>
<accession>A0ABU5R5Q4</accession>
<keyword evidence="2" id="KW-0804">Transcription</keyword>
<dbReference type="PROSITE" id="PS50801">
    <property type="entry name" value="STAS"/>
    <property type="match status" value="1"/>
</dbReference>
<evidence type="ECO:0000256" key="2">
    <source>
        <dbReference type="ARBA" id="ARBA00023163"/>
    </source>
</evidence>
<dbReference type="PROSITE" id="PS50921">
    <property type="entry name" value="ANTAR"/>
    <property type="match status" value="1"/>
</dbReference>
<dbReference type="InterPro" id="IPR036513">
    <property type="entry name" value="STAS_dom_sf"/>
</dbReference>
<dbReference type="InterPro" id="IPR005561">
    <property type="entry name" value="ANTAR"/>
</dbReference>
<dbReference type="InterPro" id="IPR011006">
    <property type="entry name" value="CheY-like_superfamily"/>
</dbReference>
<evidence type="ECO:0000259" key="3">
    <source>
        <dbReference type="PROSITE" id="PS50801"/>
    </source>
</evidence>
<dbReference type="InterPro" id="IPR036388">
    <property type="entry name" value="WH-like_DNA-bd_sf"/>
</dbReference>
<feature type="domain" description="ANTAR" evidence="4">
    <location>
        <begin position="289"/>
        <end position="350"/>
    </location>
</feature>
<evidence type="ECO:0000313" key="5">
    <source>
        <dbReference type="EMBL" id="MEA5361000.1"/>
    </source>
</evidence>
<protein>
    <submittedName>
        <fullName evidence="5">ANTAR domain-containing protein</fullName>
    </submittedName>
</protein>
<dbReference type="Pfam" id="PF01740">
    <property type="entry name" value="STAS"/>
    <property type="match status" value="1"/>
</dbReference>
<dbReference type="Gene3D" id="1.10.10.10">
    <property type="entry name" value="Winged helix-like DNA-binding domain superfamily/Winged helix DNA-binding domain"/>
    <property type="match status" value="1"/>
</dbReference>
<dbReference type="SUPFAM" id="SSF55781">
    <property type="entry name" value="GAF domain-like"/>
    <property type="match status" value="1"/>
</dbReference>
<dbReference type="EMBL" id="JAYFSI010000002">
    <property type="protein sequence ID" value="MEA5361000.1"/>
    <property type="molecule type" value="Genomic_DNA"/>
</dbReference>
<organism evidence="5 6">
    <name type="scientific">Amycolatopsis heterodermiae</name>
    <dbReference type="NCBI Taxonomy" id="3110235"/>
    <lineage>
        <taxon>Bacteria</taxon>
        <taxon>Bacillati</taxon>
        <taxon>Actinomycetota</taxon>
        <taxon>Actinomycetes</taxon>
        <taxon>Pseudonocardiales</taxon>
        <taxon>Pseudonocardiaceae</taxon>
        <taxon>Amycolatopsis</taxon>
    </lineage>
</organism>
<dbReference type="Proteomes" id="UP001304298">
    <property type="component" value="Unassembled WGS sequence"/>
</dbReference>
<dbReference type="Gene3D" id="3.30.450.40">
    <property type="match status" value="1"/>
</dbReference>
<evidence type="ECO:0000313" key="6">
    <source>
        <dbReference type="Proteomes" id="UP001304298"/>
    </source>
</evidence>
<feature type="domain" description="STAS" evidence="3">
    <location>
        <begin position="6"/>
        <end position="96"/>
    </location>
</feature>
<dbReference type="RefSeq" id="WP_323327633.1">
    <property type="nucleotide sequence ID" value="NZ_JAYFSI010000002.1"/>
</dbReference>
<comment type="caution">
    <text evidence="5">The sequence shown here is derived from an EMBL/GenBank/DDBJ whole genome shotgun (WGS) entry which is preliminary data.</text>
</comment>
<dbReference type="SMART" id="SM01012">
    <property type="entry name" value="ANTAR"/>
    <property type="match status" value="1"/>
</dbReference>
<reference evidence="5 6" key="1">
    <citation type="submission" date="2023-12" db="EMBL/GenBank/DDBJ databases">
        <title>Amycolatopsis sp. V23-08.</title>
        <authorList>
            <person name="Somphong A."/>
        </authorList>
    </citation>
    <scope>NUCLEOTIDE SEQUENCE [LARGE SCALE GENOMIC DNA]</scope>
    <source>
        <strain evidence="5 6">V23-08</strain>
    </source>
</reference>
<dbReference type="Gene3D" id="3.30.750.24">
    <property type="entry name" value="STAS domain"/>
    <property type="match status" value="1"/>
</dbReference>
<dbReference type="InterPro" id="IPR029016">
    <property type="entry name" value="GAF-like_dom_sf"/>
</dbReference>